<evidence type="ECO:0000259" key="8">
    <source>
        <dbReference type="SMART" id="SM00934"/>
    </source>
</evidence>
<dbReference type="InterPro" id="IPR018089">
    <property type="entry name" value="OMPdecase_AS"/>
</dbReference>
<comment type="caution">
    <text evidence="9">The sequence shown here is derived from an EMBL/GenBank/DDBJ whole genome shotgun (WGS) entry which is preliminary data.</text>
</comment>
<evidence type="ECO:0000256" key="6">
    <source>
        <dbReference type="ARBA" id="ARBA00049157"/>
    </source>
</evidence>
<dbReference type="HAMAP" id="MF_01215">
    <property type="entry name" value="OMPdecase_type2"/>
    <property type="match status" value="1"/>
</dbReference>
<evidence type="ECO:0000256" key="4">
    <source>
        <dbReference type="ARBA" id="ARBA00022975"/>
    </source>
</evidence>
<dbReference type="InterPro" id="IPR001754">
    <property type="entry name" value="OMPdeCOase_dom"/>
</dbReference>
<dbReference type="InterPro" id="IPR011060">
    <property type="entry name" value="RibuloseP-bd_barrel"/>
</dbReference>
<evidence type="ECO:0000256" key="3">
    <source>
        <dbReference type="ARBA" id="ARBA00022793"/>
    </source>
</evidence>
<comment type="pathway">
    <text evidence="1 7">Pyrimidine metabolism; UMP biosynthesis via de novo pathway; UMP from orotate: step 2/2.</text>
</comment>
<dbReference type="GO" id="GO:0004590">
    <property type="term" value="F:orotidine-5'-phosphate decarboxylase activity"/>
    <property type="evidence" value="ECO:0007669"/>
    <property type="project" value="UniProtKB-UniRule"/>
</dbReference>
<dbReference type="Gene3D" id="3.20.20.70">
    <property type="entry name" value="Aldolase class I"/>
    <property type="match status" value="1"/>
</dbReference>
<evidence type="ECO:0000313" key="9">
    <source>
        <dbReference type="EMBL" id="NHN55012.1"/>
    </source>
</evidence>
<comment type="catalytic activity">
    <reaction evidence="6 7">
        <text>orotidine 5'-phosphate + H(+) = UMP + CO2</text>
        <dbReference type="Rhea" id="RHEA:11596"/>
        <dbReference type="ChEBI" id="CHEBI:15378"/>
        <dbReference type="ChEBI" id="CHEBI:16526"/>
        <dbReference type="ChEBI" id="CHEBI:57538"/>
        <dbReference type="ChEBI" id="CHEBI:57865"/>
        <dbReference type="EC" id="4.1.1.23"/>
    </reaction>
</comment>
<keyword evidence="10" id="KW-1185">Reference proteome</keyword>
<dbReference type="PANTHER" id="PTHR43375:SF1">
    <property type="entry name" value="OROTIDINE 5'-PHOSPHATE DECARBOXYLASE"/>
    <property type="match status" value="1"/>
</dbReference>
<dbReference type="Proteomes" id="UP000744769">
    <property type="component" value="Unassembled WGS sequence"/>
</dbReference>
<feature type="domain" description="Orotidine 5'-phosphate decarboxylase" evidence="8">
    <location>
        <begin position="38"/>
        <end position="290"/>
    </location>
</feature>
<gene>
    <name evidence="7 9" type="primary">pyrF</name>
    <name evidence="9" type="ORF">G9U51_04325</name>
</gene>
<dbReference type="EMBL" id="JAAOIV010000002">
    <property type="protein sequence ID" value="NHN55012.1"/>
    <property type="molecule type" value="Genomic_DNA"/>
</dbReference>
<accession>A0A967AZ00</accession>
<dbReference type="GO" id="GO:0044205">
    <property type="term" value="P:'de novo' UMP biosynthetic process"/>
    <property type="evidence" value="ECO:0007669"/>
    <property type="project" value="UniProtKB-UniRule"/>
</dbReference>
<evidence type="ECO:0000256" key="1">
    <source>
        <dbReference type="ARBA" id="ARBA00004861"/>
    </source>
</evidence>
<dbReference type="CDD" id="cd04725">
    <property type="entry name" value="OMP_decarboxylase_like"/>
    <property type="match status" value="1"/>
</dbReference>
<evidence type="ECO:0000256" key="7">
    <source>
        <dbReference type="HAMAP-Rule" id="MF_01215"/>
    </source>
</evidence>
<protein>
    <recommendedName>
        <fullName evidence="7">Orotidine 5'-phosphate decarboxylase</fullName>
        <ecNumber evidence="7">4.1.1.23</ecNumber>
    </recommendedName>
    <alternativeName>
        <fullName evidence="7">OMP decarboxylase</fullName>
        <shortName evidence="7">OMPDCase</shortName>
        <shortName evidence="7">OMPdecase</shortName>
    </alternativeName>
</protein>
<keyword evidence="4 7" id="KW-0665">Pyrimidine biosynthesis</keyword>
<reference evidence="9" key="1">
    <citation type="submission" date="2020-03" db="EMBL/GenBank/DDBJ databases">
        <title>Draft sequencing of Calidifontibacter sp. DB0510.</title>
        <authorList>
            <person name="Kim D.-U."/>
        </authorList>
    </citation>
    <scope>NUCLEOTIDE SEQUENCE</scope>
    <source>
        <strain evidence="9">DB0510</strain>
    </source>
</reference>
<organism evidence="9 10">
    <name type="scientific">Metallococcus carri</name>
    <dbReference type="NCBI Taxonomy" id="1656884"/>
    <lineage>
        <taxon>Bacteria</taxon>
        <taxon>Bacillati</taxon>
        <taxon>Actinomycetota</taxon>
        <taxon>Actinomycetes</taxon>
        <taxon>Micrococcales</taxon>
        <taxon>Dermacoccaceae</taxon>
        <taxon>Metallococcus</taxon>
    </lineage>
</organism>
<dbReference type="NCBIfam" id="TIGR02127">
    <property type="entry name" value="pyrF_sub2"/>
    <property type="match status" value="1"/>
</dbReference>
<evidence type="ECO:0000256" key="2">
    <source>
        <dbReference type="ARBA" id="ARBA00008847"/>
    </source>
</evidence>
<sequence length="305" mass="30900">MCSTSSASRTITRRWTVAQADSQRFGARLEEAVDQFGPLCAGIDPHEALLDAWGLSVDAEGLGEFADRCVEAYAGRVALVKPQAAFFERFGAAGVAVLERTLDALREADTLTLLDVKRGDIGSTMAAYASAHLGPQAPTHADAITVSPFLGFGSLDPALDLAEASGDGVFVLALTSNPEGGQVQHARGDDGRTVAESIIAAVTERNAGEGRFGDTGLVVGATTGKDIADLGLAEALAASRAPLLAPGLGAQGATADGIARAFGPAAGLVLPTSSRAILAAGPDLSALRDAVTRTAGEVAAALPQP</sequence>
<keyword evidence="3 7" id="KW-0210">Decarboxylase</keyword>
<dbReference type="Pfam" id="PF00215">
    <property type="entry name" value="OMPdecase"/>
    <property type="match status" value="1"/>
</dbReference>
<evidence type="ECO:0000313" key="10">
    <source>
        <dbReference type="Proteomes" id="UP000744769"/>
    </source>
</evidence>
<feature type="active site" description="Proton donor" evidence="7">
    <location>
        <position position="117"/>
    </location>
</feature>
<dbReference type="SUPFAM" id="SSF51366">
    <property type="entry name" value="Ribulose-phoshate binding barrel"/>
    <property type="match status" value="1"/>
</dbReference>
<comment type="similarity">
    <text evidence="2 7">Belongs to the OMP decarboxylase family. Type 2 subfamily.</text>
</comment>
<dbReference type="PANTHER" id="PTHR43375">
    <property type="entry name" value="OROTIDINE 5'-PHOSPHATE DECARBOXYLASE"/>
    <property type="match status" value="1"/>
</dbReference>
<dbReference type="EC" id="4.1.1.23" evidence="7"/>
<name>A0A967AZ00_9MICO</name>
<dbReference type="InterPro" id="IPR011995">
    <property type="entry name" value="OMPdecase_type-2"/>
</dbReference>
<dbReference type="GO" id="GO:0006207">
    <property type="term" value="P:'de novo' pyrimidine nucleobase biosynthetic process"/>
    <property type="evidence" value="ECO:0007669"/>
    <property type="project" value="InterPro"/>
</dbReference>
<keyword evidence="5 7" id="KW-0456">Lyase</keyword>
<dbReference type="InterPro" id="IPR013785">
    <property type="entry name" value="Aldolase_TIM"/>
</dbReference>
<dbReference type="PROSITE" id="PS00156">
    <property type="entry name" value="OMPDECASE"/>
    <property type="match status" value="1"/>
</dbReference>
<dbReference type="SMART" id="SM00934">
    <property type="entry name" value="OMPdecase"/>
    <property type="match status" value="1"/>
</dbReference>
<dbReference type="AlphaFoldDB" id="A0A967AZ00"/>
<proteinExistence type="inferred from homology"/>
<evidence type="ECO:0000256" key="5">
    <source>
        <dbReference type="ARBA" id="ARBA00023239"/>
    </source>
</evidence>